<organism evidence="1 2">
    <name type="scientific">Serinibacter salmoneus</name>
    <dbReference type="NCBI Taxonomy" id="556530"/>
    <lineage>
        <taxon>Bacteria</taxon>
        <taxon>Bacillati</taxon>
        <taxon>Actinomycetota</taxon>
        <taxon>Actinomycetes</taxon>
        <taxon>Micrococcales</taxon>
        <taxon>Beutenbergiaceae</taxon>
        <taxon>Serinibacter</taxon>
    </lineage>
</organism>
<dbReference type="InterPro" id="IPR021412">
    <property type="entry name" value="DUF3052"/>
</dbReference>
<accession>A0A2A9D0C1</accession>
<reference evidence="1 2" key="1">
    <citation type="submission" date="2017-10" db="EMBL/GenBank/DDBJ databases">
        <title>Sequencing the genomes of 1000 actinobacteria strains.</title>
        <authorList>
            <person name="Klenk H.-P."/>
        </authorList>
    </citation>
    <scope>NUCLEOTIDE SEQUENCE [LARGE SCALE GENOMIC DNA]</scope>
    <source>
        <strain evidence="1 2">DSM 21801</strain>
    </source>
</reference>
<proteinExistence type="predicted"/>
<sequence length="141" mass="14666">MTATAGTAGGPAGRLGFQSGQVIQEWGYDEDVDQTLRDALVDEVGVELVDEDYGDVIDSAIVWWRGEDGDITDLTDLLVDATAVLEEGGLVWVLVPKMGSEGHVPPSDIGEAATTAGLQLTTSLAAGAAWLGVRLTGPKGR</sequence>
<dbReference type="RefSeq" id="WP_098468891.1">
    <property type="nucleotide sequence ID" value="NZ_PDJD01000001.1"/>
</dbReference>
<protein>
    <recommendedName>
        <fullName evidence="3">DUF3052 family protein</fullName>
    </recommendedName>
</protein>
<evidence type="ECO:0008006" key="3">
    <source>
        <dbReference type="Google" id="ProtNLM"/>
    </source>
</evidence>
<dbReference type="Pfam" id="PF11253">
    <property type="entry name" value="DUF3052"/>
    <property type="match status" value="1"/>
</dbReference>
<evidence type="ECO:0000313" key="2">
    <source>
        <dbReference type="Proteomes" id="UP000224915"/>
    </source>
</evidence>
<dbReference type="AlphaFoldDB" id="A0A2A9D0C1"/>
<name>A0A2A9D0C1_9MICO</name>
<dbReference type="OrthoDB" id="5185945at2"/>
<keyword evidence="2" id="KW-1185">Reference proteome</keyword>
<dbReference type="Proteomes" id="UP000224915">
    <property type="component" value="Unassembled WGS sequence"/>
</dbReference>
<dbReference type="EMBL" id="PDJD01000001">
    <property type="protein sequence ID" value="PFG19826.1"/>
    <property type="molecule type" value="Genomic_DNA"/>
</dbReference>
<comment type="caution">
    <text evidence="1">The sequence shown here is derived from an EMBL/GenBank/DDBJ whole genome shotgun (WGS) entry which is preliminary data.</text>
</comment>
<gene>
    <name evidence="1" type="ORF">ATL40_1400</name>
</gene>
<evidence type="ECO:0000313" key="1">
    <source>
        <dbReference type="EMBL" id="PFG19826.1"/>
    </source>
</evidence>